<name>A0A4R9LWY6_9LEPT</name>
<sequence>MSYSKLNKRISLEGGFSTEILWEDESFLIANKPSGLPVHETKDPKRPDFTRLVAKALHISHLRTVNRLDLGTSGIVLLGKEGADNSYLDGILSSGKKEYLFIAEGLPDWIQKRSECFLKDGNKRVSVVRSGGKKAITEFEVLIRDDAKLLFLGKANLITGRRHQIRIMISEEGFPILGDDVYGKEKADSEKRMYLHAWKFSFQGKDGKEVVIQSSLPKSFSERMQGIESVLKTE</sequence>
<dbReference type="Proteomes" id="UP000298058">
    <property type="component" value="Unassembled WGS sequence"/>
</dbReference>
<dbReference type="OrthoDB" id="305739at2"/>
<dbReference type="RefSeq" id="WP_135760849.1">
    <property type="nucleotide sequence ID" value="NZ_RQHW01000047.1"/>
</dbReference>
<keyword evidence="5" id="KW-1185">Reference proteome</keyword>
<comment type="caution">
    <text evidence="4">The sequence shown here is derived from an EMBL/GenBank/DDBJ whole genome shotgun (WGS) entry which is preliminary data.</text>
</comment>
<proteinExistence type="inferred from homology"/>
<gene>
    <name evidence="4" type="ORF">EHS15_12155</name>
</gene>
<dbReference type="AlphaFoldDB" id="A0A4R9LWY6"/>
<dbReference type="GO" id="GO:0003723">
    <property type="term" value="F:RNA binding"/>
    <property type="evidence" value="ECO:0007669"/>
    <property type="project" value="InterPro"/>
</dbReference>
<dbReference type="GO" id="GO:0140098">
    <property type="term" value="F:catalytic activity, acting on RNA"/>
    <property type="evidence" value="ECO:0007669"/>
    <property type="project" value="UniProtKB-ARBA"/>
</dbReference>
<comment type="similarity">
    <text evidence="1">Belongs to the pseudouridine synthase RluA family.</text>
</comment>
<dbReference type="InterPro" id="IPR006224">
    <property type="entry name" value="PsdUridine_synth_RluA-like_CS"/>
</dbReference>
<dbReference type="EMBL" id="RQHW01000047">
    <property type="protein sequence ID" value="TGN18162.1"/>
    <property type="molecule type" value="Genomic_DNA"/>
</dbReference>
<keyword evidence="2" id="KW-0413">Isomerase</keyword>
<reference evidence="4" key="1">
    <citation type="journal article" date="2019" name="PLoS Negl. Trop. Dis.">
        <title>Revisiting the worldwide diversity of Leptospira species in the environment.</title>
        <authorList>
            <person name="Vincent A.T."/>
            <person name="Schiettekatte O."/>
            <person name="Bourhy P."/>
            <person name="Veyrier F.J."/>
            <person name="Picardeau M."/>
        </authorList>
    </citation>
    <scope>NUCLEOTIDE SEQUENCE [LARGE SCALE GENOMIC DNA]</scope>
    <source>
        <strain evidence="4">201300427</strain>
    </source>
</reference>
<organism evidence="4 5">
    <name type="scientific">Leptospira idonii</name>
    <dbReference type="NCBI Taxonomy" id="1193500"/>
    <lineage>
        <taxon>Bacteria</taxon>
        <taxon>Pseudomonadati</taxon>
        <taxon>Spirochaetota</taxon>
        <taxon>Spirochaetia</taxon>
        <taxon>Leptospirales</taxon>
        <taxon>Leptospiraceae</taxon>
        <taxon>Leptospira</taxon>
    </lineage>
</organism>
<dbReference type="CDD" id="cd02869">
    <property type="entry name" value="PseudoU_synth_RluA_like"/>
    <property type="match status" value="1"/>
</dbReference>
<dbReference type="InterPro" id="IPR006145">
    <property type="entry name" value="PsdUridine_synth_RsuA/RluA"/>
</dbReference>
<accession>A0A4R9LWY6</accession>
<evidence type="ECO:0000256" key="2">
    <source>
        <dbReference type="ARBA" id="ARBA00023235"/>
    </source>
</evidence>
<dbReference type="GO" id="GO:0000455">
    <property type="term" value="P:enzyme-directed rRNA pseudouridine synthesis"/>
    <property type="evidence" value="ECO:0007669"/>
    <property type="project" value="TreeGrafter"/>
</dbReference>
<evidence type="ECO:0000256" key="1">
    <source>
        <dbReference type="ARBA" id="ARBA00010876"/>
    </source>
</evidence>
<evidence type="ECO:0000313" key="5">
    <source>
        <dbReference type="Proteomes" id="UP000298058"/>
    </source>
</evidence>
<dbReference type="PANTHER" id="PTHR21600:SF44">
    <property type="entry name" value="RIBOSOMAL LARGE SUBUNIT PSEUDOURIDINE SYNTHASE D"/>
    <property type="match status" value="1"/>
</dbReference>
<dbReference type="PROSITE" id="PS01129">
    <property type="entry name" value="PSI_RLU"/>
    <property type="match status" value="1"/>
</dbReference>
<dbReference type="Pfam" id="PF00849">
    <property type="entry name" value="PseudoU_synth_2"/>
    <property type="match status" value="1"/>
</dbReference>
<evidence type="ECO:0000313" key="4">
    <source>
        <dbReference type="EMBL" id="TGN18162.1"/>
    </source>
</evidence>
<protein>
    <submittedName>
        <fullName evidence="4">RluA family pseudouridine synthase</fullName>
    </submittedName>
</protein>
<feature type="domain" description="Pseudouridine synthase RsuA/RluA-like" evidence="3">
    <location>
        <begin position="27"/>
        <end position="170"/>
    </location>
</feature>
<evidence type="ECO:0000259" key="3">
    <source>
        <dbReference type="Pfam" id="PF00849"/>
    </source>
</evidence>
<dbReference type="GO" id="GO:0009982">
    <property type="term" value="F:pseudouridine synthase activity"/>
    <property type="evidence" value="ECO:0007669"/>
    <property type="project" value="InterPro"/>
</dbReference>
<dbReference type="InterPro" id="IPR020103">
    <property type="entry name" value="PsdUridine_synth_cat_dom_sf"/>
</dbReference>
<dbReference type="Gene3D" id="3.30.2350.10">
    <property type="entry name" value="Pseudouridine synthase"/>
    <property type="match status" value="1"/>
</dbReference>
<dbReference type="InterPro" id="IPR050188">
    <property type="entry name" value="RluA_PseudoU_synthase"/>
</dbReference>
<dbReference type="SUPFAM" id="SSF55120">
    <property type="entry name" value="Pseudouridine synthase"/>
    <property type="match status" value="1"/>
</dbReference>
<dbReference type="PANTHER" id="PTHR21600">
    <property type="entry name" value="MITOCHONDRIAL RNA PSEUDOURIDINE SYNTHASE"/>
    <property type="match status" value="1"/>
</dbReference>